<keyword evidence="12" id="KW-1185">Reference proteome</keyword>
<dbReference type="Pfam" id="PF00931">
    <property type="entry name" value="NB-ARC"/>
    <property type="match status" value="1"/>
</dbReference>
<dbReference type="GO" id="GO:0051707">
    <property type="term" value="P:response to other organism"/>
    <property type="evidence" value="ECO:0007669"/>
    <property type="project" value="UniProtKB-ARBA"/>
</dbReference>
<evidence type="ECO:0000259" key="8">
    <source>
        <dbReference type="Pfam" id="PF18052"/>
    </source>
</evidence>
<dbReference type="SUPFAM" id="SSF52540">
    <property type="entry name" value="P-loop containing nucleoside triphosphate hydrolases"/>
    <property type="match status" value="1"/>
</dbReference>
<keyword evidence="3" id="KW-0677">Repeat</keyword>
<feature type="domain" description="NB-ARC" evidence="7">
    <location>
        <begin position="162"/>
        <end position="337"/>
    </location>
</feature>
<dbReference type="InterPro" id="IPR027417">
    <property type="entry name" value="P-loop_NTPase"/>
</dbReference>
<feature type="domain" description="Disease resistance N-terminal" evidence="8">
    <location>
        <begin position="6"/>
        <end position="94"/>
    </location>
</feature>
<comment type="similarity">
    <text evidence="1">Belongs to the disease resistance NB-LRR family.</text>
</comment>
<sequence length="674" mass="78762">MASSAFLQVVFQIAANFIVEEMRLENDLQSELGYLEENVAMISATLNDAEKIDPSPPLKLWLDELRDVGYHAIDLLDEHNAELRRRNLVYSPEFRHKLSIFNPKRVYYRHDMSHKIKEASLKMTHVFQRRINFGLNVNESSCVRDGGEITTSLPPTHIVGRENEKSDIINKLISYDDVQVGEPKLSIFAIHGMGRIGKTTLAQLIYNDERISTYFDMRLWVHVSCEYNFEKVTRSILESIDELPFAGINLDNSQRRIQKKLKGKRYLLVLDDFWNERRHEWEKLKRPLHKGAPGSVIIVTTREKMVADMVCTFPSYHLKYLSEYDCYSLVNRYASSNDGDGCTRLYALKSEIFRKCGGIPEKAIDLGYQLHQEQDREKWNDIIVNWGEGTFAGRNWFISSMRLSYSRLPSNIKPCLAYCAIIPKGFQFEKQWMVQLWMAQNFILKESEQRVEDTGNAYFDWLVERSLFQRTKIDLNRNRYGYNISDMVHEVVKHTTAEECCIFELDKPCYLTKNTRHISIVFTSEGISHTHDPFTQIFQCKGLYTLLVIGGYLINYPLKLPNNLFNSLVKLRALDLSYCNLSSLPDNIGYLKHLRYLQLQNSNIQELPESISNLYNLQTLGLRNCFLLKKLPKETRCLQQLLHLDLHLDYLRQISAKWHNLMKFWSPCHHISDY</sequence>
<dbReference type="InterPro" id="IPR001611">
    <property type="entry name" value="Leu-rich_rpt"/>
</dbReference>
<dbReference type="InterPro" id="IPR036388">
    <property type="entry name" value="WH-like_DNA-bd_sf"/>
</dbReference>
<dbReference type="FunFam" id="3.40.50.300:FF:001091">
    <property type="entry name" value="Probable disease resistance protein At1g61300"/>
    <property type="match status" value="1"/>
</dbReference>
<evidence type="ECO:0000256" key="3">
    <source>
        <dbReference type="ARBA" id="ARBA00022737"/>
    </source>
</evidence>
<dbReference type="Pfam" id="PF23598">
    <property type="entry name" value="LRR_14"/>
    <property type="match status" value="1"/>
</dbReference>
<dbReference type="SMART" id="SM00369">
    <property type="entry name" value="LRR_TYP"/>
    <property type="match status" value="2"/>
</dbReference>
<accession>A0AAD6EMV5</accession>
<dbReference type="GO" id="GO:0005524">
    <property type="term" value="F:ATP binding"/>
    <property type="evidence" value="ECO:0007669"/>
    <property type="project" value="UniProtKB-KW"/>
</dbReference>
<dbReference type="PANTHER" id="PTHR36766">
    <property type="entry name" value="PLANT BROAD-SPECTRUM MILDEW RESISTANCE PROTEIN RPW8"/>
    <property type="match status" value="1"/>
</dbReference>
<feature type="domain" description="Disease resistance R13L4/SHOC-2-like LRR" evidence="10">
    <location>
        <begin position="567"/>
        <end position="646"/>
    </location>
</feature>
<protein>
    <submittedName>
        <fullName evidence="11">Uncharacterized protein</fullName>
    </submittedName>
</protein>
<dbReference type="AlphaFoldDB" id="A0AAD6EMV5"/>
<dbReference type="PRINTS" id="PR00364">
    <property type="entry name" value="DISEASERSIST"/>
</dbReference>
<dbReference type="GO" id="GO:0006952">
    <property type="term" value="P:defense response"/>
    <property type="evidence" value="ECO:0007669"/>
    <property type="project" value="UniProtKB-KW"/>
</dbReference>
<keyword evidence="6" id="KW-0067">ATP-binding</keyword>
<evidence type="ECO:0000256" key="5">
    <source>
        <dbReference type="ARBA" id="ARBA00022821"/>
    </source>
</evidence>
<dbReference type="InterPro" id="IPR002182">
    <property type="entry name" value="NB-ARC"/>
</dbReference>
<feature type="domain" description="Disease resistance protein winged helix" evidence="9">
    <location>
        <begin position="421"/>
        <end position="491"/>
    </location>
</feature>
<evidence type="ECO:0000256" key="1">
    <source>
        <dbReference type="ARBA" id="ARBA00008894"/>
    </source>
</evidence>
<name>A0AAD6EMV5_9POAL</name>
<dbReference type="InterPro" id="IPR003591">
    <property type="entry name" value="Leu-rich_rpt_typical-subtyp"/>
</dbReference>
<evidence type="ECO:0000259" key="9">
    <source>
        <dbReference type="Pfam" id="PF23559"/>
    </source>
</evidence>
<gene>
    <name evidence="11" type="ORF">LUZ61_019437</name>
</gene>
<evidence type="ECO:0000259" key="7">
    <source>
        <dbReference type="Pfam" id="PF00931"/>
    </source>
</evidence>
<dbReference type="PANTHER" id="PTHR36766:SF40">
    <property type="entry name" value="DISEASE RESISTANCE PROTEIN RGA3"/>
    <property type="match status" value="1"/>
</dbReference>
<dbReference type="Pfam" id="PF23559">
    <property type="entry name" value="WHD_DRP"/>
    <property type="match status" value="1"/>
</dbReference>
<dbReference type="Gene3D" id="3.40.50.300">
    <property type="entry name" value="P-loop containing nucleotide triphosphate hydrolases"/>
    <property type="match status" value="1"/>
</dbReference>
<evidence type="ECO:0000313" key="11">
    <source>
        <dbReference type="EMBL" id="KAJ3690273.1"/>
    </source>
</evidence>
<evidence type="ECO:0000256" key="4">
    <source>
        <dbReference type="ARBA" id="ARBA00022741"/>
    </source>
</evidence>
<dbReference type="Gene3D" id="1.20.5.4130">
    <property type="match status" value="1"/>
</dbReference>
<evidence type="ECO:0000256" key="6">
    <source>
        <dbReference type="ARBA" id="ARBA00022840"/>
    </source>
</evidence>
<evidence type="ECO:0000256" key="2">
    <source>
        <dbReference type="ARBA" id="ARBA00022614"/>
    </source>
</evidence>
<proteinExistence type="inferred from homology"/>
<dbReference type="PROSITE" id="PS51450">
    <property type="entry name" value="LRR"/>
    <property type="match status" value="1"/>
</dbReference>
<dbReference type="SUPFAM" id="SSF52058">
    <property type="entry name" value="L domain-like"/>
    <property type="match status" value="1"/>
</dbReference>
<dbReference type="Gene3D" id="1.10.10.10">
    <property type="entry name" value="Winged helix-like DNA-binding domain superfamily/Winged helix DNA-binding domain"/>
    <property type="match status" value="1"/>
</dbReference>
<dbReference type="Gene3D" id="3.80.10.10">
    <property type="entry name" value="Ribonuclease Inhibitor"/>
    <property type="match status" value="1"/>
</dbReference>
<keyword evidence="2" id="KW-0433">Leucine-rich repeat</keyword>
<organism evidence="11 12">
    <name type="scientific">Rhynchospora tenuis</name>
    <dbReference type="NCBI Taxonomy" id="198213"/>
    <lineage>
        <taxon>Eukaryota</taxon>
        <taxon>Viridiplantae</taxon>
        <taxon>Streptophyta</taxon>
        <taxon>Embryophyta</taxon>
        <taxon>Tracheophyta</taxon>
        <taxon>Spermatophyta</taxon>
        <taxon>Magnoliopsida</taxon>
        <taxon>Liliopsida</taxon>
        <taxon>Poales</taxon>
        <taxon>Cyperaceae</taxon>
        <taxon>Cyperoideae</taxon>
        <taxon>Rhynchosporeae</taxon>
        <taxon>Rhynchospora</taxon>
    </lineage>
</organism>
<dbReference type="GO" id="GO:0043531">
    <property type="term" value="F:ADP binding"/>
    <property type="evidence" value="ECO:0007669"/>
    <property type="project" value="InterPro"/>
</dbReference>
<evidence type="ECO:0000313" key="12">
    <source>
        <dbReference type="Proteomes" id="UP001210211"/>
    </source>
</evidence>
<reference evidence="11 12" key="1">
    <citation type="journal article" date="2022" name="Cell">
        <title>Repeat-based holocentromeres influence genome architecture and karyotype evolution.</title>
        <authorList>
            <person name="Hofstatter P.G."/>
            <person name="Thangavel G."/>
            <person name="Lux T."/>
            <person name="Neumann P."/>
            <person name="Vondrak T."/>
            <person name="Novak P."/>
            <person name="Zhang M."/>
            <person name="Costa L."/>
            <person name="Castellani M."/>
            <person name="Scott A."/>
            <person name="Toegelov H."/>
            <person name="Fuchs J."/>
            <person name="Mata-Sucre Y."/>
            <person name="Dias Y."/>
            <person name="Vanzela A.L.L."/>
            <person name="Huettel B."/>
            <person name="Almeida C.C.S."/>
            <person name="Simkova H."/>
            <person name="Souza G."/>
            <person name="Pedrosa-Harand A."/>
            <person name="Macas J."/>
            <person name="Mayer K.F.X."/>
            <person name="Houben A."/>
            <person name="Marques A."/>
        </authorList>
    </citation>
    <scope>NUCLEOTIDE SEQUENCE [LARGE SCALE GENOMIC DNA]</scope>
    <source>
        <strain evidence="11">RhyTen1mFocal</strain>
    </source>
</reference>
<dbReference type="InterPro" id="IPR032675">
    <property type="entry name" value="LRR_dom_sf"/>
</dbReference>
<dbReference type="InterPro" id="IPR055414">
    <property type="entry name" value="LRR_R13L4/SHOC2-like"/>
</dbReference>
<dbReference type="Pfam" id="PF18052">
    <property type="entry name" value="Rx_N"/>
    <property type="match status" value="1"/>
</dbReference>
<comment type="caution">
    <text evidence="11">The sequence shown here is derived from an EMBL/GenBank/DDBJ whole genome shotgun (WGS) entry which is preliminary data.</text>
</comment>
<dbReference type="EMBL" id="JAMRDG010000002">
    <property type="protein sequence ID" value="KAJ3690273.1"/>
    <property type="molecule type" value="Genomic_DNA"/>
</dbReference>
<dbReference type="InterPro" id="IPR058922">
    <property type="entry name" value="WHD_DRP"/>
</dbReference>
<keyword evidence="5" id="KW-0611">Plant defense</keyword>
<evidence type="ECO:0000259" key="10">
    <source>
        <dbReference type="Pfam" id="PF23598"/>
    </source>
</evidence>
<dbReference type="Proteomes" id="UP001210211">
    <property type="component" value="Unassembled WGS sequence"/>
</dbReference>
<keyword evidence="4" id="KW-0547">Nucleotide-binding</keyword>
<dbReference type="InterPro" id="IPR041118">
    <property type="entry name" value="Rx_N"/>
</dbReference>